<dbReference type="PROSITE" id="PS50263">
    <property type="entry name" value="CN_HYDROLASE"/>
    <property type="match status" value="1"/>
</dbReference>
<sequence>MVRISVIQTIYVENDLERENSEEVKQIEVALQAVEKCLKMVETAAQAGSDLIVTTEAVNNCLFYSMEHSHIKKFREIAGKYHTYIVAGLHTQRNMKRYNSAILFGPTGDIEEIYDKVHLPAEESAIISAGNDYKVVETSWGRLGLLICWDLQFPEAARILALRGADIIACPTLGWEDIYGLARAYENSVYIAAAMGISLDYNVWNEYMGTSCIVNPMGKKIAASLKRDDDIVSAVIDISKEPVPQYSSGLITGHNSMRYTRAVQRRADTYGLLIEERPPILERYQKNNDNE</sequence>
<dbReference type="EMBL" id="QVLU01000034">
    <property type="protein sequence ID" value="RGE65554.1"/>
    <property type="molecule type" value="Genomic_DNA"/>
</dbReference>
<dbReference type="Proteomes" id="UP000261166">
    <property type="component" value="Unassembled WGS sequence"/>
</dbReference>
<evidence type="ECO:0000313" key="3">
    <source>
        <dbReference type="EMBL" id="RGE65554.1"/>
    </source>
</evidence>
<dbReference type="RefSeq" id="WP_025489497.1">
    <property type="nucleotide sequence ID" value="NZ_JBKVAZ010000002.1"/>
</dbReference>
<dbReference type="InterPro" id="IPR050345">
    <property type="entry name" value="Aliph_Amidase/BUP"/>
</dbReference>
<evidence type="ECO:0000313" key="4">
    <source>
        <dbReference type="Proteomes" id="UP000261166"/>
    </source>
</evidence>
<evidence type="ECO:0000259" key="2">
    <source>
        <dbReference type="PROSITE" id="PS50263"/>
    </source>
</evidence>
<dbReference type="Gene3D" id="3.60.110.10">
    <property type="entry name" value="Carbon-nitrogen hydrolase"/>
    <property type="match status" value="1"/>
</dbReference>
<gene>
    <name evidence="3" type="ORF">DWY69_25845</name>
</gene>
<dbReference type="Pfam" id="PF00795">
    <property type="entry name" value="CN_hydrolase"/>
    <property type="match status" value="1"/>
</dbReference>
<reference evidence="3 4" key="1">
    <citation type="submission" date="2018-08" db="EMBL/GenBank/DDBJ databases">
        <title>A genome reference for cultivated species of the human gut microbiota.</title>
        <authorList>
            <person name="Zou Y."/>
            <person name="Xue W."/>
            <person name="Luo G."/>
        </authorList>
    </citation>
    <scope>NUCLEOTIDE SEQUENCE [LARGE SCALE GENOMIC DNA]</scope>
    <source>
        <strain evidence="3 4">AF26-4BH</strain>
    </source>
</reference>
<dbReference type="InterPro" id="IPR036526">
    <property type="entry name" value="C-N_Hydrolase_sf"/>
</dbReference>
<dbReference type="OrthoDB" id="9811121at2"/>
<feature type="domain" description="CN hydrolase" evidence="2">
    <location>
        <begin position="2"/>
        <end position="238"/>
    </location>
</feature>
<dbReference type="InterPro" id="IPR003010">
    <property type="entry name" value="C-N_Hydrolase"/>
</dbReference>
<dbReference type="PANTHER" id="PTHR43674">
    <property type="entry name" value="NITRILASE C965.09-RELATED"/>
    <property type="match status" value="1"/>
</dbReference>
<evidence type="ECO:0000256" key="1">
    <source>
        <dbReference type="ARBA" id="ARBA00022801"/>
    </source>
</evidence>
<dbReference type="CDD" id="cd07197">
    <property type="entry name" value="nitrilase"/>
    <property type="match status" value="1"/>
</dbReference>
<keyword evidence="1 3" id="KW-0378">Hydrolase</keyword>
<accession>A0A3E3IEP9</accession>
<dbReference type="GO" id="GO:0016811">
    <property type="term" value="F:hydrolase activity, acting on carbon-nitrogen (but not peptide) bonds, in linear amides"/>
    <property type="evidence" value="ECO:0007669"/>
    <property type="project" value="TreeGrafter"/>
</dbReference>
<name>A0A3E3IEP9_9FIRM</name>
<protein>
    <submittedName>
        <fullName evidence="3">Carbon-nitrogen hydrolase family protein</fullName>
    </submittedName>
</protein>
<organism evidence="3 4">
    <name type="scientific">Eisenbergiella massiliensis</name>
    <dbReference type="NCBI Taxonomy" id="1720294"/>
    <lineage>
        <taxon>Bacteria</taxon>
        <taxon>Bacillati</taxon>
        <taxon>Bacillota</taxon>
        <taxon>Clostridia</taxon>
        <taxon>Lachnospirales</taxon>
        <taxon>Lachnospiraceae</taxon>
        <taxon>Eisenbergiella</taxon>
    </lineage>
</organism>
<dbReference type="PANTHER" id="PTHR43674:SF16">
    <property type="entry name" value="CARBON-NITROGEN FAMILY, PUTATIVE (AFU_ORTHOLOGUE AFUA_5G02350)-RELATED"/>
    <property type="match status" value="1"/>
</dbReference>
<proteinExistence type="predicted"/>
<comment type="caution">
    <text evidence="3">The sequence shown here is derived from an EMBL/GenBank/DDBJ whole genome shotgun (WGS) entry which is preliminary data.</text>
</comment>
<dbReference type="SUPFAM" id="SSF56317">
    <property type="entry name" value="Carbon-nitrogen hydrolase"/>
    <property type="match status" value="1"/>
</dbReference>
<dbReference type="AlphaFoldDB" id="A0A3E3IEP9"/>